<evidence type="ECO:0000259" key="7">
    <source>
        <dbReference type="Pfam" id="PF00441"/>
    </source>
</evidence>
<feature type="domain" description="Acyl-CoA dehydrogenase/oxidase N-terminal" evidence="9">
    <location>
        <begin position="30"/>
        <end position="141"/>
    </location>
</feature>
<dbReference type="SUPFAM" id="SSF47203">
    <property type="entry name" value="Acyl-CoA dehydrogenase C-terminal domain-like"/>
    <property type="match status" value="1"/>
</dbReference>
<sequence>MDQTQYAESNSNLTDKVEDLTFFTPEDFADEEEMIAKTTEQFLKLDVRPLMEKATPIEQQAVRTLFEKAGEIGLLGIEVPEDFGGLELGKKVAGLVAEKMGAAGSFSVSFNIHAGVGTLPYVYFGTKAQKKKYLPKLISGEWIGAYALTEPNAGSDALNAQTTAVLSEEGTYWTLNGEKQWITNAQLANCYVVFGKTAKGMTAFIVDRTFEGVSIGPEEKKMGIKDSSTATLILEDVKIPAENVLGEIGKGHQVALNILNMARLKLAFANIGTGKHAFQLALAYAKERKQFQKSLVDFTMIQEKIANMAVQLFGAESAAYRTAGELDDAVQHLASTEEFVRVVAGFMMDCAINKVNCSEALDYIVDEAVQIHGGYGYMQEYEVENLYRDARINRIFEGTNEINRLAIAKVVLKKGQSVSRIEQADYPACLERSYDYIVAAKQQVDIVLKALTLHLKESIGEQQEFLRLLANINKRLFILESAFKRTEKAIDKQEEASEKLKRLLTEILCEEGYRSIQADAITFVSSAYTDENSRRKIVSEIEAVSFPLYSNLFEKKREIVQAMIKSGRYTV</sequence>
<comment type="caution">
    <text evidence="10">The sequence shown here is derived from an EMBL/GenBank/DDBJ whole genome shotgun (WGS) entry which is preliminary data.</text>
</comment>
<dbReference type="PANTHER" id="PTHR43884:SF12">
    <property type="entry name" value="ISOVALERYL-COA DEHYDROGENASE, MITOCHONDRIAL-RELATED"/>
    <property type="match status" value="1"/>
</dbReference>
<accession>A0ABW0TLW0</accession>
<dbReference type="InterPro" id="IPR006091">
    <property type="entry name" value="Acyl-CoA_Oxase/DH_mid-dom"/>
</dbReference>
<reference evidence="11" key="1">
    <citation type="journal article" date="2019" name="Int. J. Syst. Evol. Microbiol.">
        <title>The Global Catalogue of Microorganisms (GCM) 10K type strain sequencing project: providing services to taxonomists for standard genome sequencing and annotation.</title>
        <authorList>
            <consortium name="The Broad Institute Genomics Platform"/>
            <consortium name="The Broad Institute Genome Sequencing Center for Infectious Disease"/>
            <person name="Wu L."/>
            <person name="Ma J."/>
        </authorList>
    </citation>
    <scope>NUCLEOTIDE SEQUENCE [LARGE SCALE GENOMIC DNA]</scope>
    <source>
        <strain evidence="11">CGMCC 4.1434</strain>
    </source>
</reference>
<feature type="domain" description="Acyl-CoA dehydrogenase/oxidase C-terminal" evidence="7">
    <location>
        <begin position="249"/>
        <end position="411"/>
    </location>
</feature>
<dbReference type="PANTHER" id="PTHR43884">
    <property type="entry name" value="ACYL-COA DEHYDROGENASE"/>
    <property type="match status" value="1"/>
</dbReference>
<feature type="domain" description="Acyl-CoA oxidase/dehydrogenase middle" evidence="8">
    <location>
        <begin position="145"/>
        <end position="237"/>
    </location>
</feature>
<keyword evidence="6" id="KW-0175">Coiled coil</keyword>
<dbReference type="InterPro" id="IPR036250">
    <property type="entry name" value="AcylCo_DH-like_C"/>
</dbReference>
<dbReference type="InterPro" id="IPR009075">
    <property type="entry name" value="AcylCo_DH/oxidase_C"/>
</dbReference>
<dbReference type="Pfam" id="PF00441">
    <property type="entry name" value="Acyl-CoA_dh_1"/>
    <property type="match status" value="1"/>
</dbReference>
<dbReference type="Pfam" id="PF02771">
    <property type="entry name" value="Acyl-CoA_dh_N"/>
    <property type="match status" value="1"/>
</dbReference>
<keyword evidence="11" id="KW-1185">Reference proteome</keyword>
<dbReference type="InterPro" id="IPR013786">
    <property type="entry name" value="AcylCoA_DH/ox_N"/>
</dbReference>
<dbReference type="EMBL" id="JBHSNO010000008">
    <property type="protein sequence ID" value="MFC5590494.1"/>
    <property type="molecule type" value="Genomic_DNA"/>
</dbReference>
<proteinExistence type="inferred from homology"/>
<dbReference type="InterPro" id="IPR009100">
    <property type="entry name" value="AcylCoA_DH/oxidase_NM_dom_sf"/>
</dbReference>
<evidence type="ECO:0000256" key="2">
    <source>
        <dbReference type="ARBA" id="ARBA00009347"/>
    </source>
</evidence>
<evidence type="ECO:0000256" key="5">
    <source>
        <dbReference type="RuleBase" id="RU362125"/>
    </source>
</evidence>
<dbReference type="Proteomes" id="UP001596109">
    <property type="component" value="Unassembled WGS sequence"/>
</dbReference>
<organism evidence="10 11">
    <name type="scientific">Sporosarcina soli</name>
    <dbReference type="NCBI Taxonomy" id="334736"/>
    <lineage>
        <taxon>Bacteria</taxon>
        <taxon>Bacillati</taxon>
        <taxon>Bacillota</taxon>
        <taxon>Bacilli</taxon>
        <taxon>Bacillales</taxon>
        <taxon>Caryophanaceae</taxon>
        <taxon>Sporosarcina</taxon>
    </lineage>
</organism>
<evidence type="ECO:0000256" key="3">
    <source>
        <dbReference type="ARBA" id="ARBA00022630"/>
    </source>
</evidence>
<gene>
    <name evidence="10" type="ORF">ACFPRA_16430</name>
</gene>
<feature type="coiled-coil region" evidence="6">
    <location>
        <begin position="483"/>
        <end position="510"/>
    </location>
</feature>
<protein>
    <submittedName>
        <fullName evidence="10">Acyl-CoA dehydrogenase family protein</fullName>
    </submittedName>
</protein>
<comment type="cofactor">
    <cofactor evidence="1 5">
        <name>FAD</name>
        <dbReference type="ChEBI" id="CHEBI:57692"/>
    </cofactor>
</comment>
<name>A0ABW0TLW0_9BACL</name>
<evidence type="ECO:0000313" key="10">
    <source>
        <dbReference type="EMBL" id="MFC5590494.1"/>
    </source>
</evidence>
<dbReference type="InterPro" id="IPR037069">
    <property type="entry name" value="AcylCoA_DH/ox_N_sf"/>
</dbReference>
<dbReference type="Gene3D" id="2.40.110.10">
    <property type="entry name" value="Butyryl-CoA Dehydrogenase, subunit A, domain 2"/>
    <property type="match status" value="1"/>
</dbReference>
<dbReference type="InterPro" id="IPR046373">
    <property type="entry name" value="Acyl-CoA_Oxase/DH_mid-dom_sf"/>
</dbReference>
<evidence type="ECO:0000256" key="4">
    <source>
        <dbReference type="ARBA" id="ARBA00022827"/>
    </source>
</evidence>
<keyword evidence="5" id="KW-0560">Oxidoreductase</keyword>
<evidence type="ECO:0000256" key="1">
    <source>
        <dbReference type="ARBA" id="ARBA00001974"/>
    </source>
</evidence>
<evidence type="ECO:0000256" key="6">
    <source>
        <dbReference type="SAM" id="Coils"/>
    </source>
</evidence>
<comment type="similarity">
    <text evidence="2 5">Belongs to the acyl-CoA dehydrogenase family.</text>
</comment>
<evidence type="ECO:0000259" key="8">
    <source>
        <dbReference type="Pfam" id="PF02770"/>
    </source>
</evidence>
<evidence type="ECO:0000259" key="9">
    <source>
        <dbReference type="Pfam" id="PF02771"/>
    </source>
</evidence>
<dbReference type="Pfam" id="PF02770">
    <property type="entry name" value="Acyl-CoA_dh_M"/>
    <property type="match status" value="1"/>
</dbReference>
<evidence type="ECO:0000313" key="11">
    <source>
        <dbReference type="Proteomes" id="UP001596109"/>
    </source>
</evidence>
<dbReference type="SUPFAM" id="SSF56645">
    <property type="entry name" value="Acyl-CoA dehydrogenase NM domain-like"/>
    <property type="match status" value="1"/>
</dbReference>
<dbReference type="RefSeq" id="WP_381437054.1">
    <property type="nucleotide sequence ID" value="NZ_JBHSNO010000008.1"/>
</dbReference>
<dbReference type="Gene3D" id="1.10.540.10">
    <property type="entry name" value="Acyl-CoA dehydrogenase/oxidase, N-terminal domain"/>
    <property type="match status" value="1"/>
</dbReference>
<keyword evidence="3 5" id="KW-0285">Flavoprotein</keyword>
<dbReference type="Gene3D" id="1.20.140.10">
    <property type="entry name" value="Butyryl-CoA Dehydrogenase, subunit A, domain 3"/>
    <property type="match status" value="2"/>
</dbReference>
<keyword evidence="4 5" id="KW-0274">FAD</keyword>